<gene>
    <name evidence="2" type="ORF">SAMN04488554_3961</name>
</gene>
<organism evidence="2 3">
    <name type="scientific">Ruania alba</name>
    <dbReference type="NCBI Taxonomy" id="648782"/>
    <lineage>
        <taxon>Bacteria</taxon>
        <taxon>Bacillati</taxon>
        <taxon>Actinomycetota</taxon>
        <taxon>Actinomycetes</taxon>
        <taxon>Micrococcales</taxon>
        <taxon>Ruaniaceae</taxon>
        <taxon>Ruania</taxon>
    </lineage>
</organism>
<dbReference type="Proteomes" id="UP000199220">
    <property type="component" value="Unassembled WGS sequence"/>
</dbReference>
<dbReference type="RefSeq" id="WP_089774934.1">
    <property type="nucleotide sequence ID" value="NZ_FNTX01000002.1"/>
</dbReference>
<dbReference type="Pfam" id="PF12389">
    <property type="entry name" value="Peptidase_M73"/>
    <property type="match status" value="1"/>
</dbReference>
<evidence type="ECO:0000256" key="1">
    <source>
        <dbReference type="SAM" id="Phobius"/>
    </source>
</evidence>
<keyword evidence="1" id="KW-0812">Transmembrane</keyword>
<proteinExistence type="predicted"/>
<keyword evidence="3" id="KW-1185">Reference proteome</keyword>
<protein>
    <submittedName>
        <fullName evidence="2">SipW-cognate class signal peptide</fullName>
    </submittedName>
</protein>
<evidence type="ECO:0000313" key="3">
    <source>
        <dbReference type="Proteomes" id="UP000199220"/>
    </source>
</evidence>
<evidence type="ECO:0000313" key="2">
    <source>
        <dbReference type="EMBL" id="SEE96812.1"/>
    </source>
</evidence>
<dbReference type="InterPro" id="IPR023833">
    <property type="entry name" value="Signal_pept_SipW-depend-type"/>
</dbReference>
<dbReference type="NCBIfam" id="TIGR04088">
    <property type="entry name" value="cognate_SipW"/>
    <property type="match status" value="1"/>
</dbReference>
<dbReference type="AlphaFoldDB" id="A0A1H5N5D1"/>
<sequence length="192" mass="19871">MRSTPRSDPRRRGRPVRAILTTTAMVAAGLVVGAAATGGTYAFWNDSVTADATNVNTGSIEMTLDEKTALTVDDLDFAGLYPGGSVVRSTPVTIANEGSVPLSVNWEGTTVESSNGDFASSAIVSLRPATGTTCTTTPRGTALPTTLSPLSLDPGETDELCLEVRLDESAPASVREATAVITLTLTGEQVRP</sequence>
<dbReference type="InterPro" id="IPR022121">
    <property type="entry name" value="Peptidase_M73_camelysin"/>
</dbReference>
<name>A0A1H5N5D1_9MICO</name>
<dbReference type="STRING" id="648782.SAMN04488554_3961"/>
<reference evidence="3" key="1">
    <citation type="submission" date="2016-10" db="EMBL/GenBank/DDBJ databases">
        <authorList>
            <person name="Varghese N."/>
            <person name="Submissions S."/>
        </authorList>
    </citation>
    <scope>NUCLEOTIDE SEQUENCE [LARGE SCALE GENOMIC DNA]</scope>
    <source>
        <strain evidence="3">DSM 21368</strain>
    </source>
</reference>
<dbReference type="OrthoDB" id="3746870at2"/>
<accession>A0A1H5N5D1</accession>
<keyword evidence="1" id="KW-1133">Transmembrane helix</keyword>
<keyword evidence="1" id="KW-0472">Membrane</keyword>
<feature type="transmembrane region" description="Helical" evidence="1">
    <location>
        <begin position="20"/>
        <end position="44"/>
    </location>
</feature>
<dbReference type="EMBL" id="FNTX01000002">
    <property type="protein sequence ID" value="SEE96812.1"/>
    <property type="molecule type" value="Genomic_DNA"/>
</dbReference>